<evidence type="ECO:0000256" key="10">
    <source>
        <dbReference type="ARBA" id="ARBA00023235"/>
    </source>
</evidence>
<evidence type="ECO:0000256" key="12">
    <source>
        <dbReference type="HAMAP-Rule" id="MF_01014"/>
    </source>
</evidence>
<reference evidence="16" key="1">
    <citation type="journal article" date="2019" name="Int. J. Syst. Evol. Microbiol.">
        <title>The Global Catalogue of Microorganisms (GCM) 10K type strain sequencing project: providing services to taxonomists for standard genome sequencing and annotation.</title>
        <authorList>
            <consortium name="The Broad Institute Genomics Platform"/>
            <consortium name="The Broad Institute Genome Sequencing Center for Infectious Disease"/>
            <person name="Wu L."/>
            <person name="Ma J."/>
        </authorList>
    </citation>
    <scope>NUCLEOTIDE SEQUENCE [LARGE SCALE GENOMIC DNA]</scope>
    <source>
        <strain evidence="16">CGMCC 1.5362</strain>
    </source>
</reference>
<evidence type="ECO:0000256" key="9">
    <source>
        <dbReference type="ARBA" id="ARBA00023102"/>
    </source>
</evidence>
<evidence type="ECO:0000256" key="11">
    <source>
        <dbReference type="ARBA" id="ARBA00030547"/>
    </source>
</evidence>
<dbReference type="EC" id="5.3.1.16" evidence="5 12"/>
<dbReference type="CDD" id="cd04732">
    <property type="entry name" value="HisA"/>
    <property type="match status" value="1"/>
</dbReference>
<evidence type="ECO:0000256" key="3">
    <source>
        <dbReference type="ARBA" id="ARBA00005133"/>
    </source>
</evidence>
<dbReference type="Proteomes" id="UP000662111">
    <property type="component" value="Unassembled WGS sequence"/>
</dbReference>
<evidence type="ECO:0000256" key="13">
    <source>
        <dbReference type="RuleBase" id="RU003657"/>
    </source>
</evidence>
<dbReference type="PANTHER" id="PTHR43090">
    <property type="entry name" value="1-(5-PHOSPHORIBOSYL)-5-[(5-PHOSPHORIBOSYLAMINO)METHYLIDENEAMINO] IMIDAZOLE-4-CARBOXAMIDE ISOMERASE"/>
    <property type="match status" value="1"/>
</dbReference>
<dbReference type="InterPro" id="IPR044524">
    <property type="entry name" value="Isoase_HisA-like"/>
</dbReference>
<evidence type="ECO:0000313" key="16">
    <source>
        <dbReference type="Proteomes" id="UP000662111"/>
    </source>
</evidence>
<comment type="caution">
    <text evidence="15">The sequence shown here is derived from an EMBL/GenBank/DDBJ whole genome shotgun (WGS) entry which is preliminary data.</text>
</comment>
<dbReference type="NCBIfam" id="TIGR00007">
    <property type="entry name" value="1-(5-phosphoribosyl)-5-[(5-phosphoribosylamino)methylideneamino]imidazole-4-carboxamide isomerase"/>
    <property type="match status" value="1"/>
</dbReference>
<comment type="pathway">
    <text evidence="3 12 14">Amino-acid biosynthesis; L-histidine biosynthesis; L-histidine from 5-phospho-alpha-D-ribose 1-diphosphate: step 4/9.</text>
</comment>
<keyword evidence="8 12" id="KW-0028">Amino-acid biosynthesis</keyword>
<keyword evidence="7 12" id="KW-0963">Cytoplasm</keyword>
<name>A0ABQ2F9Z5_9MICO</name>
<dbReference type="InterPro" id="IPR011060">
    <property type="entry name" value="RibuloseP-bd_barrel"/>
</dbReference>
<evidence type="ECO:0000256" key="2">
    <source>
        <dbReference type="ARBA" id="ARBA00004496"/>
    </source>
</evidence>
<dbReference type="Gene3D" id="3.20.20.70">
    <property type="entry name" value="Aldolase class I"/>
    <property type="match status" value="1"/>
</dbReference>
<evidence type="ECO:0000256" key="8">
    <source>
        <dbReference type="ARBA" id="ARBA00022605"/>
    </source>
</evidence>
<dbReference type="Pfam" id="PF00977">
    <property type="entry name" value="His_biosynth"/>
    <property type="match status" value="1"/>
</dbReference>
<feature type="active site" description="Proton acceptor" evidence="12">
    <location>
        <position position="28"/>
    </location>
</feature>
<comment type="catalytic activity">
    <reaction evidence="1 12 14">
        <text>1-(5-phospho-beta-D-ribosyl)-5-[(5-phospho-beta-D-ribosylamino)methylideneamino]imidazole-4-carboxamide = 5-[(5-phospho-1-deoxy-D-ribulos-1-ylimino)methylamino]-1-(5-phospho-beta-D-ribosyl)imidazole-4-carboxamide</text>
        <dbReference type="Rhea" id="RHEA:15469"/>
        <dbReference type="ChEBI" id="CHEBI:58435"/>
        <dbReference type="ChEBI" id="CHEBI:58525"/>
        <dbReference type="EC" id="5.3.1.16"/>
    </reaction>
</comment>
<sequence length="265" mass="28652">MMTDLPDRTRSDSAVSTTRPFTVYPAIDVRRGTVVRLLKGDYDQETRYTDDPVTVAEGYARAGARWLHLVDLDAAREGRYTLDATLGSIVDRTGLMVQTGGGVRSADDVQRLLDAGATRVVVGSLAVRDPETVVGFLERFGPEAITVALDTRIAEDGTWRLPVDGWTDVAEQDLVTCLHRYDDSGLRHVLTTDIGRDGTLGGPNFHLYTALTRSAPQLQVQASGGARNVDDVRAARRTGCAGIILGKALLEGRLSVTDAIQEEGL</sequence>
<dbReference type="InterPro" id="IPR023016">
    <property type="entry name" value="HisA/PriA"/>
</dbReference>
<keyword evidence="9 12" id="KW-0368">Histidine biosynthesis</keyword>
<dbReference type="InterPro" id="IPR013785">
    <property type="entry name" value="Aldolase_TIM"/>
</dbReference>
<evidence type="ECO:0000313" key="15">
    <source>
        <dbReference type="EMBL" id="GGK76232.1"/>
    </source>
</evidence>
<dbReference type="PANTHER" id="PTHR43090:SF2">
    <property type="entry name" value="1-(5-PHOSPHORIBOSYL)-5-[(5-PHOSPHORIBOSYLAMINO)METHYLIDENEAMINO] IMIDAZOLE-4-CARBOXAMIDE ISOMERASE"/>
    <property type="match status" value="1"/>
</dbReference>
<organism evidence="15 16">
    <name type="scientific">Ornithinimicrobium pekingense</name>
    <dbReference type="NCBI Taxonomy" id="384677"/>
    <lineage>
        <taxon>Bacteria</taxon>
        <taxon>Bacillati</taxon>
        <taxon>Actinomycetota</taxon>
        <taxon>Actinomycetes</taxon>
        <taxon>Micrococcales</taxon>
        <taxon>Ornithinimicrobiaceae</taxon>
        <taxon>Ornithinimicrobium</taxon>
    </lineage>
</organism>
<feature type="active site" description="Proton donor" evidence="12">
    <location>
        <position position="150"/>
    </location>
</feature>
<protein>
    <recommendedName>
        <fullName evidence="6 12">1-(5-phosphoribosyl)-5-[(5-phosphoribosylamino)methylideneamino] imidazole-4-carboxamide isomerase</fullName>
        <ecNumber evidence="5 12">5.3.1.16</ecNumber>
    </recommendedName>
    <alternativeName>
        <fullName evidence="11 12">Phosphoribosylformimino-5-aminoimidazole carboxamide ribotide isomerase</fullName>
    </alternativeName>
</protein>
<dbReference type="GO" id="GO:0016853">
    <property type="term" value="F:isomerase activity"/>
    <property type="evidence" value="ECO:0007669"/>
    <property type="project" value="UniProtKB-KW"/>
</dbReference>
<dbReference type="SUPFAM" id="SSF51366">
    <property type="entry name" value="Ribulose-phoshate binding barrel"/>
    <property type="match status" value="1"/>
</dbReference>
<dbReference type="EMBL" id="BMLB01000005">
    <property type="protein sequence ID" value="GGK76232.1"/>
    <property type="molecule type" value="Genomic_DNA"/>
</dbReference>
<keyword evidence="16" id="KW-1185">Reference proteome</keyword>
<evidence type="ECO:0000256" key="4">
    <source>
        <dbReference type="ARBA" id="ARBA00009667"/>
    </source>
</evidence>
<gene>
    <name evidence="12 15" type="primary">hisA</name>
    <name evidence="15" type="ORF">GCM10011509_26040</name>
</gene>
<evidence type="ECO:0000256" key="6">
    <source>
        <dbReference type="ARBA" id="ARBA00018464"/>
    </source>
</evidence>
<evidence type="ECO:0000256" key="5">
    <source>
        <dbReference type="ARBA" id="ARBA00012550"/>
    </source>
</evidence>
<dbReference type="HAMAP" id="MF_01014">
    <property type="entry name" value="HisA"/>
    <property type="match status" value="1"/>
</dbReference>
<evidence type="ECO:0000256" key="14">
    <source>
        <dbReference type="RuleBase" id="RU003658"/>
    </source>
</evidence>
<comment type="similarity">
    <text evidence="4 12 13">Belongs to the HisA/HisF family.</text>
</comment>
<comment type="subcellular location">
    <subcellularLocation>
        <location evidence="2 12 14">Cytoplasm</location>
    </subcellularLocation>
</comment>
<evidence type="ECO:0000256" key="7">
    <source>
        <dbReference type="ARBA" id="ARBA00022490"/>
    </source>
</evidence>
<dbReference type="InterPro" id="IPR006063">
    <property type="entry name" value="HisA_bact_arch"/>
</dbReference>
<dbReference type="InterPro" id="IPR006062">
    <property type="entry name" value="His_biosynth"/>
</dbReference>
<keyword evidence="10 12" id="KW-0413">Isomerase</keyword>
<evidence type="ECO:0000256" key="1">
    <source>
        <dbReference type="ARBA" id="ARBA00000901"/>
    </source>
</evidence>
<proteinExistence type="inferred from homology"/>
<accession>A0ABQ2F9Z5</accession>